<protein>
    <submittedName>
        <fullName evidence="1">Uncharacterized protein</fullName>
    </submittedName>
</protein>
<accession>X1TPI7</accession>
<name>X1TPI7_9ZZZZ</name>
<dbReference type="AlphaFoldDB" id="X1TPI7"/>
<feature type="non-terminal residue" evidence="1">
    <location>
        <position position="72"/>
    </location>
</feature>
<gene>
    <name evidence="1" type="ORF">S12H4_43356</name>
</gene>
<organism evidence="1">
    <name type="scientific">marine sediment metagenome</name>
    <dbReference type="NCBI Taxonomy" id="412755"/>
    <lineage>
        <taxon>unclassified sequences</taxon>
        <taxon>metagenomes</taxon>
        <taxon>ecological metagenomes</taxon>
    </lineage>
</organism>
<reference evidence="1" key="1">
    <citation type="journal article" date="2014" name="Front. Microbiol.">
        <title>High frequency of phylogenetically diverse reductive dehalogenase-homologous genes in deep subseafloor sedimentary metagenomes.</title>
        <authorList>
            <person name="Kawai M."/>
            <person name="Futagami T."/>
            <person name="Toyoda A."/>
            <person name="Takaki Y."/>
            <person name="Nishi S."/>
            <person name="Hori S."/>
            <person name="Arai W."/>
            <person name="Tsubouchi T."/>
            <person name="Morono Y."/>
            <person name="Uchiyama I."/>
            <person name="Ito T."/>
            <person name="Fujiyama A."/>
            <person name="Inagaki F."/>
            <person name="Takami H."/>
        </authorList>
    </citation>
    <scope>NUCLEOTIDE SEQUENCE</scope>
    <source>
        <strain evidence="1">Expedition CK06-06</strain>
    </source>
</reference>
<sequence>MCICTKKLIGQGKRRKKKPKTFCSECEDPIYDNVDPSRDVVCPDCVSNLLMKVKGSEKTMKTGFMDTSDMKQ</sequence>
<proteinExistence type="predicted"/>
<comment type="caution">
    <text evidence="1">The sequence shown here is derived from an EMBL/GenBank/DDBJ whole genome shotgun (WGS) entry which is preliminary data.</text>
</comment>
<evidence type="ECO:0000313" key="1">
    <source>
        <dbReference type="EMBL" id="GAJ07253.1"/>
    </source>
</evidence>
<dbReference type="EMBL" id="BARW01026601">
    <property type="protein sequence ID" value="GAJ07253.1"/>
    <property type="molecule type" value="Genomic_DNA"/>
</dbReference>